<feature type="transmembrane region" description="Helical" evidence="2">
    <location>
        <begin position="28"/>
        <end position="48"/>
    </location>
</feature>
<keyword evidence="2" id="KW-1133">Transmembrane helix</keyword>
<evidence type="ECO:0000256" key="1">
    <source>
        <dbReference type="SAM" id="MobiDB-lite"/>
    </source>
</evidence>
<feature type="region of interest" description="Disordered" evidence="1">
    <location>
        <begin position="1"/>
        <end position="21"/>
    </location>
</feature>
<evidence type="ECO:0000256" key="2">
    <source>
        <dbReference type="SAM" id="Phobius"/>
    </source>
</evidence>
<protein>
    <submittedName>
        <fullName evidence="4">Alpha/beta fold hydrolase</fullName>
    </submittedName>
</protein>
<dbReference type="PANTHER" id="PTHR43689:SF8">
    <property type="entry name" value="ALPHA_BETA-HYDROLASES SUPERFAMILY PROTEIN"/>
    <property type="match status" value="1"/>
</dbReference>
<keyword evidence="4" id="KW-0378">Hydrolase</keyword>
<keyword evidence="5" id="KW-1185">Reference proteome</keyword>
<dbReference type="SUPFAM" id="SSF53474">
    <property type="entry name" value="alpha/beta-Hydrolases"/>
    <property type="match status" value="1"/>
</dbReference>
<name>A0A844W4S1_9RHOB</name>
<keyword evidence="2" id="KW-0812">Transmembrane</keyword>
<dbReference type="Pfam" id="PF00561">
    <property type="entry name" value="Abhydrolase_1"/>
    <property type="match status" value="1"/>
</dbReference>
<dbReference type="PRINTS" id="PR00111">
    <property type="entry name" value="ABHYDROLASE"/>
</dbReference>
<proteinExistence type="predicted"/>
<evidence type="ECO:0000313" key="5">
    <source>
        <dbReference type="Proteomes" id="UP000443843"/>
    </source>
</evidence>
<dbReference type="InterPro" id="IPR029058">
    <property type="entry name" value="AB_hydrolase_fold"/>
</dbReference>
<evidence type="ECO:0000313" key="4">
    <source>
        <dbReference type="EMBL" id="MWB78837.1"/>
    </source>
</evidence>
<comment type="caution">
    <text evidence="4">The sequence shown here is derived from an EMBL/GenBank/DDBJ whole genome shotgun (WGS) entry which is preliminary data.</text>
</comment>
<gene>
    <name evidence="4" type="ORF">GLS40_12425</name>
</gene>
<sequence>MRICSTATGSTRSTRRPLSTSTRSGRTVLRALVIVVLLLALFAAATLWRAARREAQAEAEFPPEGQLIDVGGVQVHAVVMGQGPDLVLIHGSSGNTRDMTFSLAPRLAERYRVIVFDRPGLGYTDSLNDTGETLSQQVDLLTRAAAQLGADRPIVMGQSLGGAVALAWAVEHPQALSALVLVSAPSHEWPGGLGGYYSALSHPVWGPVVATLITAWVPQSYVKSEIESVFAPQSAPKGYADRIGAGLTLRRASLLANARQRAILKPQIVEMSRHYDRIAVPVESLHGTADDTVYIDIHSERLARDFPDRVHFTPLPGIGHMPHHVAEDAVVAAIDRAAERAED</sequence>
<feature type="domain" description="AB hydrolase-1" evidence="3">
    <location>
        <begin position="86"/>
        <end position="311"/>
    </location>
</feature>
<keyword evidence="2" id="KW-0472">Membrane</keyword>
<dbReference type="GO" id="GO:0016787">
    <property type="term" value="F:hydrolase activity"/>
    <property type="evidence" value="ECO:0007669"/>
    <property type="project" value="UniProtKB-KW"/>
</dbReference>
<organism evidence="4 5">
    <name type="scientific">Pseudooceanicola pacificus</name>
    <dbReference type="NCBI Taxonomy" id="2676438"/>
    <lineage>
        <taxon>Bacteria</taxon>
        <taxon>Pseudomonadati</taxon>
        <taxon>Pseudomonadota</taxon>
        <taxon>Alphaproteobacteria</taxon>
        <taxon>Rhodobacterales</taxon>
        <taxon>Paracoccaceae</taxon>
        <taxon>Pseudooceanicola</taxon>
    </lineage>
</organism>
<dbReference type="InterPro" id="IPR000073">
    <property type="entry name" value="AB_hydrolase_1"/>
</dbReference>
<evidence type="ECO:0000259" key="3">
    <source>
        <dbReference type="Pfam" id="PF00561"/>
    </source>
</evidence>
<dbReference type="EMBL" id="WNXQ01000007">
    <property type="protein sequence ID" value="MWB78837.1"/>
    <property type="molecule type" value="Genomic_DNA"/>
</dbReference>
<accession>A0A844W4S1</accession>
<dbReference type="Gene3D" id="3.40.50.1820">
    <property type="entry name" value="alpha/beta hydrolase"/>
    <property type="match status" value="1"/>
</dbReference>
<dbReference type="AlphaFoldDB" id="A0A844W4S1"/>
<dbReference type="Proteomes" id="UP000443843">
    <property type="component" value="Unassembled WGS sequence"/>
</dbReference>
<reference evidence="4 5" key="1">
    <citation type="submission" date="2019-11" db="EMBL/GenBank/DDBJ databases">
        <title>Pseudooceanicola pacifica sp. nov., isolated from deep-sea sediment of the Pacific Ocean.</title>
        <authorList>
            <person name="Lyu L."/>
        </authorList>
    </citation>
    <scope>NUCLEOTIDE SEQUENCE [LARGE SCALE GENOMIC DNA]</scope>
    <source>
        <strain evidence="4 5">216_PA32_1</strain>
    </source>
</reference>
<dbReference type="PANTHER" id="PTHR43689">
    <property type="entry name" value="HYDROLASE"/>
    <property type="match status" value="1"/>
</dbReference>